<dbReference type="AlphaFoldDB" id="A0AA38TSH2"/>
<keyword evidence="3" id="KW-1185">Reference proteome</keyword>
<organism evidence="2 3">
    <name type="scientific">Centaurea solstitialis</name>
    <name type="common">yellow star-thistle</name>
    <dbReference type="NCBI Taxonomy" id="347529"/>
    <lineage>
        <taxon>Eukaryota</taxon>
        <taxon>Viridiplantae</taxon>
        <taxon>Streptophyta</taxon>
        <taxon>Embryophyta</taxon>
        <taxon>Tracheophyta</taxon>
        <taxon>Spermatophyta</taxon>
        <taxon>Magnoliopsida</taxon>
        <taxon>eudicotyledons</taxon>
        <taxon>Gunneridae</taxon>
        <taxon>Pentapetalae</taxon>
        <taxon>asterids</taxon>
        <taxon>campanulids</taxon>
        <taxon>Asterales</taxon>
        <taxon>Asteraceae</taxon>
        <taxon>Carduoideae</taxon>
        <taxon>Cardueae</taxon>
        <taxon>Centaureinae</taxon>
        <taxon>Centaurea</taxon>
    </lineage>
</organism>
<accession>A0AA38TSH2</accession>
<dbReference type="EMBL" id="JARYMX010000001">
    <property type="protein sequence ID" value="KAJ9566263.1"/>
    <property type="molecule type" value="Genomic_DNA"/>
</dbReference>
<feature type="region of interest" description="Disordered" evidence="1">
    <location>
        <begin position="243"/>
        <end position="262"/>
    </location>
</feature>
<evidence type="ECO:0000313" key="2">
    <source>
        <dbReference type="EMBL" id="KAJ9566263.1"/>
    </source>
</evidence>
<reference evidence="2" key="1">
    <citation type="submission" date="2023-03" db="EMBL/GenBank/DDBJ databases">
        <title>Chromosome-scale reference genome and RAD-based genetic map of yellow starthistle (Centaurea solstitialis) reveal putative structural variation and QTLs associated with invader traits.</title>
        <authorList>
            <person name="Reatini B."/>
            <person name="Cang F.A."/>
            <person name="Jiang Q."/>
            <person name="Mckibben M.T.W."/>
            <person name="Barker M.S."/>
            <person name="Rieseberg L.H."/>
            <person name="Dlugosch K.M."/>
        </authorList>
    </citation>
    <scope>NUCLEOTIDE SEQUENCE</scope>
    <source>
        <strain evidence="2">CAN-66</strain>
        <tissue evidence="2">Leaf</tissue>
    </source>
</reference>
<dbReference type="Proteomes" id="UP001172457">
    <property type="component" value="Chromosome 1"/>
</dbReference>
<proteinExistence type="predicted"/>
<evidence type="ECO:0000256" key="1">
    <source>
        <dbReference type="SAM" id="MobiDB-lite"/>
    </source>
</evidence>
<protein>
    <submittedName>
        <fullName evidence="2">Uncharacterized protein</fullName>
    </submittedName>
</protein>
<sequence>MLVHGTQVNDRGWKARYVFVQTSSVVDEESWVVPEWNKGAIDFSFEETTEAIERFLSYSVTDRKYRTSKGGDESDVEPEVQVIEETNMEGSASKKASTMEAAARAAKRKAAAQEGLVAKRTRSSYVSLDTPPKDAARKAEGGIEAVPLSFAPPAKGAGASKVDKGKEKEGSGLTTMTIQMPSDFMVDDVIRTKSTFSVLEQFHVPAQKARMEEADIEDLDASIAGISFLREKEKEKEIEIDKEMEGGDDDGGGTSCLMGFGDNSSSNNNNNIGSLCLPPPHPPVAYNNNNNLIYSHHHHQHHQSNNCGTSASALMLQDNNNNNKQ</sequence>
<gene>
    <name evidence="2" type="ORF">OSB04_002229</name>
</gene>
<name>A0AA38TSH2_9ASTR</name>
<comment type="caution">
    <text evidence="2">The sequence shown here is derived from an EMBL/GenBank/DDBJ whole genome shotgun (WGS) entry which is preliminary data.</text>
</comment>
<evidence type="ECO:0000313" key="3">
    <source>
        <dbReference type="Proteomes" id="UP001172457"/>
    </source>
</evidence>